<evidence type="ECO:0000256" key="3">
    <source>
        <dbReference type="SAM" id="Phobius"/>
    </source>
</evidence>
<dbReference type="NCBIfam" id="TIGR02532">
    <property type="entry name" value="IV_pilin_GFxxxE"/>
    <property type="match status" value="1"/>
</dbReference>
<dbReference type="PIRSF" id="PIRSF021292">
    <property type="entry name" value="Competence_ComGD"/>
    <property type="match status" value="1"/>
</dbReference>
<keyword evidence="3" id="KW-0472">Membrane</keyword>
<comment type="subcellular location">
    <subcellularLocation>
        <location evidence="1">Cell surface</location>
    </subcellularLocation>
</comment>
<dbReference type="EMBL" id="AODG01000004">
    <property type="protein sequence ID" value="EUJ30063.1"/>
    <property type="molecule type" value="Genomic_DNA"/>
</dbReference>
<gene>
    <name evidence="4" type="ORF">LMUR_03242</name>
</gene>
<keyword evidence="2" id="KW-0178">Competence</keyword>
<evidence type="ECO:0000313" key="4">
    <source>
        <dbReference type="EMBL" id="EUJ30063.1"/>
    </source>
</evidence>
<dbReference type="RefSeq" id="WP_052009091.1">
    <property type="nucleotide sequence ID" value="NZ_AODG01000004.1"/>
</dbReference>
<sequence>MNNKHVLTGTISSLTKTAACRQPLNKNGFTLIETLLVLAVVSIIFICSFFPAADLLGRLAEKELISEIRSTIIYTQLYALSSKEDATIIFDNKANCFSASGKQTTLNTIALSPHLKLTTNNAVSMKFSGQNGNINKFGSIKLHGHNREYRFIFQIGKGRFRIEEK</sequence>
<evidence type="ECO:0000256" key="2">
    <source>
        <dbReference type="ARBA" id="ARBA00023287"/>
    </source>
</evidence>
<dbReference type="InterPro" id="IPR045584">
    <property type="entry name" value="Pilin-like"/>
</dbReference>
<organism evidence="4 5">
    <name type="scientific">Listeria grayi FSL F6-1183</name>
    <dbReference type="NCBI Taxonomy" id="1265827"/>
    <lineage>
        <taxon>Bacteria</taxon>
        <taxon>Bacillati</taxon>
        <taxon>Bacillota</taxon>
        <taxon>Bacilli</taxon>
        <taxon>Bacillales</taxon>
        <taxon>Listeriaceae</taxon>
        <taxon>Listeria</taxon>
    </lineage>
</organism>
<reference evidence="4 5" key="1">
    <citation type="submission" date="2012-12" db="EMBL/GenBank/DDBJ databases">
        <title>Novel taxa of Listeriaceae from agricultural environments in the United States.</title>
        <authorList>
            <person name="den Bakker H.C."/>
            <person name="Allred A."/>
            <person name="Warchocki S."/>
            <person name="Wright E.M."/>
            <person name="Burrell A."/>
            <person name="Nightingale K.K."/>
            <person name="Kephart D."/>
            <person name="Wiedmann M."/>
        </authorList>
    </citation>
    <scope>NUCLEOTIDE SEQUENCE [LARGE SCALE GENOMIC DNA]</scope>
    <source>
        <strain evidence="4 5">FSL F6-1183</strain>
    </source>
</reference>
<proteinExistence type="predicted"/>
<evidence type="ECO:0000313" key="5">
    <source>
        <dbReference type="Proteomes" id="UP000019251"/>
    </source>
</evidence>
<protein>
    <submittedName>
        <fullName evidence="4">Putative comG operon protein ComGD</fullName>
    </submittedName>
</protein>
<accession>A0A829RB32</accession>
<dbReference type="InterPro" id="IPR016785">
    <property type="entry name" value="ComGD"/>
</dbReference>
<dbReference type="Proteomes" id="UP000019251">
    <property type="component" value="Unassembled WGS sequence"/>
</dbReference>
<dbReference type="InterPro" id="IPR012902">
    <property type="entry name" value="N_methyl_site"/>
</dbReference>
<dbReference type="GO" id="GO:0009986">
    <property type="term" value="C:cell surface"/>
    <property type="evidence" value="ECO:0007669"/>
    <property type="project" value="UniProtKB-SubCell"/>
</dbReference>
<evidence type="ECO:0000256" key="1">
    <source>
        <dbReference type="ARBA" id="ARBA00004241"/>
    </source>
</evidence>
<feature type="transmembrane region" description="Helical" evidence="3">
    <location>
        <begin position="35"/>
        <end position="56"/>
    </location>
</feature>
<dbReference type="AlphaFoldDB" id="A0A829RB32"/>
<dbReference type="SUPFAM" id="SSF54523">
    <property type="entry name" value="Pili subunits"/>
    <property type="match status" value="1"/>
</dbReference>
<name>A0A829RB32_LISGR</name>
<comment type="caution">
    <text evidence="4">The sequence shown here is derived from an EMBL/GenBank/DDBJ whole genome shotgun (WGS) entry which is preliminary data.</text>
</comment>
<dbReference type="NCBIfam" id="NF040982">
    <property type="entry name" value="ComGD"/>
    <property type="match status" value="1"/>
</dbReference>
<dbReference type="Pfam" id="PF07963">
    <property type="entry name" value="N_methyl"/>
    <property type="match status" value="1"/>
</dbReference>
<keyword evidence="3" id="KW-1133">Transmembrane helix</keyword>
<dbReference type="GO" id="GO:0030420">
    <property type="term" value="P:establishment of competence for transformation"/>
    <property type="evidence" value="ECO:0007669"/>
    <property type="project" value="UniProtKB-KW"/>
</dbReference>
<keyword evidence="3" id="KW-0812">Transmembrane</keyword>